<dbReference type="AlphaFoldDB" id="A0AAQ3RS92"/>
<dbReference type="Proteomes" id="UP001374535">
    <property type="component" value="Chromosome 7"/>
</dbReference>
<gene>
    <name evidence="1" type="ORF">V8G54_023117</name>
</gene>
<protein>
    <submittedName>
        <fullName evidence="1">Uncharacterized protein</fullName>
    </submittedName>
</protein>
<organism evidence="1 2">
    <name type="scientific">Vigna mungo</name>
    <name type="common">Black gram</name>
    <name type="synonym">Phaseolus mungo</name>
    <dbReference type="NCBI Taxonomy" id="3915"/>
    <lineage>
        <taxon>Eukaryota</taxon>
        <taxon>Viridiplantae</taxon>
        <taxon>Streptophyta</taxon>
        <taxon>Embryophyta</taxon>
        <taxon>Tracheophyta</taxon>
        <taxon>Spermatophyta</taxon>
        <taxon>Magnoliopsida</taxon>
        <taxon>eudicotyledons</taxon>
        <taxon>Gunneridae</taxon>
        <taxon>Pentapetalae</taxon>
        <taxon>rosids</taxon>
        <taxon>fabids</taxon>
        <taxon>Fabales</taxon>
        <taxon>Fabaceae</taxon>
        <taxon>Papilionoideae</taxon>
        <taxon>50 kb inversion clade</taxon>
        <taxon>NPAAA clade</taxon>
        <taxon>indigoferoid/millettioid clade</taxon>
        <taxon>Phaseoleae</taxon>
        <taxon>Vigna</taxon>
    </lineage>
</organism>
<sequence>MEYLPLPNLELETCSADLELCSIPSASLRNSGSSVVAIKSIKLLLKPKSEYTLREYLIADLESLPSKASIFPSSKPASLELNSPFLASTGRPTVSTIMQGLLKPFQE</sequence>
<accession>A0AAQ3RS92</accession>
<dbReference type="EMBL" id="CP144694">
    <property type="protein sequence ID" value="WVZ02311.1"/>
    <property type="molecule type" value="Genomic_DNA"/>
</dbReference>
<name>A0AAQ3RS92_VIGMU</name>
<proteinExistence type="predicted"/>
<keyword evidence="2" id="KW-1185">Reference proteome</keyword>
<evidence type="ECO:0000313" key="1">
    <source>
        <dbReference type="EMBL" id="WVZ02311.1"/>
    </source>
</evidence>
<reference evidence="1 2" key="1">
    <citation type="journal article" date="2023" name="Life. Sci Alliance">
        <title>Evolutionary insights into 3D genome organization and epigenetic landscape of Vigna mungo.</title>
        <authorList>
            <person name="Junaid A."/>
            <person name="Singh B."/>
            <person name="Bhatia S."/>
        </authorList>
    </citation>
    <scope>NUCLEOTIDE SEQUENCE [LARGE SCALE GENOMIC DNA]</scope>
    <source>
        <strain evidence="1">Urdbean</strain>
    </source>
</reference>
<evidence type="ECO:0000313" key="2">
    <source>
        <dbReference type="Proteomes" id="UP001374535"/>
    </source>
</evidence>